<evidence type="ECO:0008006" key="3">
    <source>
        <dbReference type="Google" id="ProtNLM"/>
    </source>
</evidence>
<evidence type="ECO:0000313" key="1">
    <source>
        <dbReference type="EMBL" id="RDI41675.1"/>
    </source>
</evidence>
<dbReference type="SUPFAM" id="SSF55486">
    <property type="entry name" value="Metalloproteases ('zincins'), catalytic domain"/>
    <property type="match status" value="1"/>
</dbReference>
<accession>A0A370GCY2</accession>
<dbReference type="AlphaFoldDB" id="A0A370GCY2"/>
<evidence type="ECO:0000313" key="2">
    <source>
        <dbReference type="Proteomes" id="UP000255326"/>
    </source>
</evidence>
<dbReference type="Gene3D" id="1.10.390.10">
    <property type="entry name" value="Neutral Protease Domain 2"/>
    <property type="match status" value="1"/>
</dbReference>
<comment type="caution">
    <text evidence="1">The sequence shown here is derived from an EMBL/GenBank/DDBJ whole genome shotgun (WGS) entry which is preliminary data.</text>
</comment>
<dbReference type="Proteomes" id="UP000255326">
    <property type="component" value="Unassembled WGS sequence"/>
</dbReference>
<keyword evidence="2" id="KW-1185">Reference proteome</keyword>
<gene>
    <name evidence="1" type="ORF">DFR59_107130</name>
</gene>
<dbReference type="EMBL" id="QQAY01000007">
    <property type="protein sequence ID" value="RDI41675.1"/>
    <property type="molecule type" value="Genomic_DNA"/>
</dbReference>
<proteinExistence type="predicted"/>
<name>A0A370GCY2_9BACI</name>
<organism evidence="1 2">
    <name type="scientific">Falsibacillus pallidus</name>
    <dbReference type="NCBI Taxonomy" id="493781"/>
    <lineage>
        <taxon>Bacteria</taxon>
        <taxon>Bacillati</taxon>
        <taxon>Bacillota</taxon>
        <taxon>Bacilli</taxon>
        <taxon>Bacillales</taxon>
        <taxon>Bacillaceae</taxon>
        <taxon>Falsibacillus</taxon>
    </lineage>
</organism>
<dbReference type="InterPro" id="IPR027268">
    <property type="entry name" value="Peptidase_M4/M1_CTD_sf"/>
</dbReference>
<protein>
    <recommendedName>
        <fullName evidence="3">Peptidase MA superfamily protein</fullName>
    </recommendedName>
</protein>
<reference evidence="1 2" key="1">
    <citation type="submission" date="2018-07" db="EMBL/GenBank/DDBJ databases">
        <title>Genomic Encyclopedia of Type Strains, Phase IV (KMG-IV): sequencing the most valuable type-strain genomes for metagenomic binning, comparative biology and taxonomic classification.</title>
        <authorList>
            <person name="Goeker M."/>
        </authorList>
    </citation>
    <scope>NUCLEOTIDE SEQUENCE [LARGE SCALE GENOMIC DNA]</scope>
    <source>
        <strain evidence="1 2">DSM 25281</strain>
    </source>
</reference>
<sequence length="353" mass="40654">MEKGTPERDFKQMIKSVNDNDEAVFMSYQNENNPIFYKEQKRWIEEAIFKKGQGSSLTVDFENFEKETDTTGTVTLKVDMTTPGNGSSTNYIKYQTIRVNDKWVLNDVPFEEMKSETENITVYYNQGEEEAAKKTLKDATDIVNYYKKKFSWNPGPLSIKLYPTPGEVSATVPWVSLAGWNEGGESIEITTELTKEIFRFLTHELTHKMLGDLTNDNASIYIQEGFASYLEISVYRDENGEVQFDPNRAKEMTTLSLKKKKSVKTIEELGNIDYTDPEGSMYRDGFLLFNYLIETNGLDKFFEMIHCLSKFDYIDKRGEHKMDKTQERTVEAIEKIYGPAGDVSSNCQAFYSK</sequence>